<feature type="transmembrane region" description="Helical" evidence="1">
    <location>
        <begin position="173"/>
        <end position="198"/>
    </location>
</feature>
<evidence type="ECO:0000256" key="1">
    <source>
        <dbReference type="SAM" id="Phobius"/>
    </source>
</evidence>
<keyword evidence="1" id="KW-1133">Transmembrane helix</keyword>
<dbReference type="InterPro" id="IPR011397">
    <property type="entry name" value="YhfC"/>
</dbReference>
<feature type="transmembrane region" description="Helical" evidence="1">
    <location>
        <begin position="35"/>
        <end position="53"/>
    </location>
</feature>
<dbReference type="GO" id="GO:0006508">
    <property type="term" value="P:proteolysis"/>
    <property type="evidence" value="ECO:0007669"/>
    <property type="project" value="UniProtKB-KW"/>
</dbReference>
<dbReference type="Pfam" id="PF10086">
    <property type="entry name" value="YhfC"/>
    <property type="match status" value="1"/>
</dbReference>
<gene>
    <name evidence="2" type="ORF">E5347_07615</name>
</gene>
<organism evidence="2 3">
    <name type="scientific">Clostridium sartagoforme</name>
    <dbReference type="NCBI Taxonomy" id="84031"/>
    <lineage>
        <taxon>Bacteria</taxon>
        <taxon>Bacillati</taxon>
        <taxon>Bacillota</taxon>
        <taxon>Clostridia</taxon>
        <taxon>Eubacteriales</taxon>
        <taxon>Clostridiaceae</taxon>
        <taxon>Clostridium</taxon>
    </lineage>
</organism>
<evidence type="ECO:0000313" key="2">
    <source>
        <dbReference type="EMBL" id="TGY42669.1"/>
    </source>
</evidence>
<keyword evidence="2" id="KW-0482">Metalloprotease</keyword>
<comment type="caution">
    <text evidence="2">The sequence shown here is derived from an EMBL/GenBank/DDBJ whole genome shotgun (WGS) entry which is preliminary data.</text>
</comment>
<feature type="transmembrane region" description="Helical" evidence="1">
    <location>
        <begin position="205"/>
        <end position="227"/>
    </location>
</feature>
<dbReference type="PIRSF" id="PIRSF033101">
    <property type="entry name" value="UCP033101"/>
    <property type="match status" value="1"/>
</dbReference>
<keyword evidence="1" id="KW-0472">Membrane</keyword>
<dbReference type="RefSeq" id="WP_136006076.1">
    <property type="nucleotide sequence ID" value="NZ_SRYR01000002.1"/>
</dbReference>
<dbReference type="Proteomes" id="UP000306888">
    <property type="component" value="Unassembled WGS sequence"/>
</dbReference>
<feature type="transmembrane region" description="Helical" evidence="1">
    <location>
        <begin position="111"/>
        <end position="140"/>
    </location>
</feature>
<feature type="transmembrane region" description="Helical" evidence="1">
    <location>
        <begin position="6"/>
        <end position="28"/>
    </location>
</feature>
<sequence>MVSNLSITFMGISLTISLFVPIVGMIYLKKKYNASLKVFFIGALAFFIAVNIIESPLHTYFLNYNKSTASFLLNNPVAYMLYGGFMAGIMEETARLISFKFFIKGRDTTTALTYGIGHGGIEAILIGALGSLNSIVYAILINKGGFQSIMEGASVSKEVINATYNQFVDSASVLWLITGVERLIAITVQISLSVLVLYAIREKRYIYYIIAIISHAIIDFPAALYQVGVLKNIYLVELGILVMAIVLVVFVFRNFLTKSRDYNEII</sequence>
<keyword evidence="3" id="KW-1185">Reference proteome</keyword>
<keyword evidence="2" id="KW-0378">Hydrolase</keyword>
<dbReference type="OrthoDB" id="9807167at2"/>
<dbReference type="GO" id="GO:0008237">
    <property type="term" value="F:metallopeptidase activity"/>
    <property type="evidence" value="ECO:0007669"/>
    <property type="project" value="UniProtKB-KW"/>
</dbReference>
<feature type="transmembrane region" description="Helical" evidence="1">
    <location>
        <begin position="233"/>
        <end position="252"/>
    </location>
</feature>
<dbReference type="EMBL" id="SRYR01000002">
    <property type="protein sequence ID" value="TGY42669.1"/>
    <property type="molecule type" value="Genomic_DNA"/>
</dbReference>
<dbReference type="AlphaFoldDB" id="A0A4S2DKC2"/>
<name>A0A4S2DKC2_9CLOT</name>
<feature type="transmembrane region" description="Helical" evidence="1">
    <location>
        <begin position="73"/>
        <end position="90"/>
    </location>
</feature>
<accession>A0A4S2DKC2</accession>
<keyword evidence="1" id="KW-0812">Transmembrane</keyword>
<evidence type="ECO:0000313" key="3">
    <source>
        <dbReference type="Proteomes" id="UP000306888"/>
    </source>
</evidence>
<proteinExistence type="predicted"/>
<keyword evidence="2" id="KW-0645">Protease</keyword>
<reference evidence="2 3" key="1">
    <citation type="submission" date="2019-04" db="EMBL/GenBank/DDBJ databases">
        <title>Microbes associate with the intestines of laboratory mice.</title>
        <authorList>
            <person name="Navarre W."/>
            <person name="Wong E."/>
            <person name="Huang K."/>
            <person name="Tropini C."/>
            <person name="Ng K."/>
            <person name="Yu B."/>
        </authorList>
    </citation>
    <scope>NUCLEOTIDE SEQUENCE [LARGE SCALE GENOMIC DNA]</scope>
    <source>
        <strain evidence="2 3">NM50_B9-20</strain>
    </source>
</reference>
<protein>
    <submittedName>
        <fullName evidence="2">YhfC family intramembrane metalloprotease</fullName>
    </submittedName>
</protein>